<sequence length="509" mass="57259">MDSPSGVIFGLLFAAGVAFYFRRRIGALSSLPPGPKKLPLVGNLFNLPSHSEWEIYAEWSKECNSDIIHLDAAGQSIVVLCSFEAAEDLLDKRSAIYSDRARLTMFNDLVLKDDFVFGFEKYGDKWRKQRRLFYQEFSPNAVHRYHHEELKAARTLLQRLLDAPHDFEKHLQHVTGALLLSVTYGIDVQASNDPYLQTAQMAVRAMSDAAMPGRYLVDLIPSLKYIPNWFPGVGFKRQAAEGNRLVKEMRDAPFAHTKEAAIQGTARSCFVTESMRDDTIEELDIKQAANAAYAGGTDTTTAMLIAFVRTMLEHPEVQKHAQKEIDSVVAPGQLPTLADENALPYVTAVIKETMRWWPIAPIGVPHFVATDDIYRSYHIPGGSIVIANLWAMLHNESDYPDPHLFNPERFILDGQINSNIKDPLSIVFGFGRRVCPGRHMAWDTLWIMMASVLAAVDMTKALDEDGRPIEPQSGLRSQLVCAPVPFECSITPRSKYIEEMLRSMSIWQD</sequence>
<feature type="transmembrane region" description="Helical" evidence="11">
    <location>
        <begin position="6"/>
        <end position="22"/>
    </location>
</feature>
<dbReference type="Pfam" id="PF00067">
    <property type="entry name" value="p450"/>
    <property type="match status" value="1"/>
</dbReference>
<dbReference type="GO" id="GO:0005506">
    <property type="term" value="F:iron ion binding"/>
    <property type="evidence" value="ECO:0007669"/>
    <property type="project" value="InterPro"/>
</dbReference>
<keyword evidence="11" id="KW-0472">Membrane</keyword>
<evidence type="ECO:0000256" key="5">
    <source>
        <dbReference type="ARBA" id="ARBA00022723"/>
    </source>
</evidence>
<dbReference type="InterPro" id="IPR036396">
    <property type="entry name" value="Cyt_P450_sf"/>
</dbReference>
<evidence type="ECO:0000256" key="4">
    <source>
        <dbReference type="ARBA" id="ARBA00022617"/>
    </source>
</evidence>
<dbReference type="InterPro" id="IPR001128">
    <property type="entry name" value="Cyt_P450"/>
</dbReference>
<protein>
    <submittedName>
        <fullName evidence="12">Cytochrome P450</fullName>
    </submittedName>
</protein>
<keyword evidence="11" id="KW-1133">Transmembrane helix</keyword>
<dbReference type="InterPro" id="IPR002401">
    <property type="entry name" value="Cyt_P450_E_grp-I"/>
</dbReference>
<evidence type="ECO:0000256" key="3">
    <source>
        <dbReference type="ARBA" id="ARBA00010617"/>
    </source>
</evidence>
<keyword evidence="7 9" id="KW-0408">Iron</keyword>
<gene>
    <name evidence="12" type="ORF">FB45DRAFT_25753</name>
</gene>
<dbReference type="EMBL" id="JARKIF010000001">
    <property type="protein sequence ID" value="KAJ7650768.1"/>
    <property type="molecule type" value="Genomic_DNA"/>
</dbReference>
<keyword evidence="11" id="KW-0812">Transmembrane</keyword>
<dbReference type="PANTHER" id="PTHR46300:SF7">
    <property type="entry name" value="P450, PUTATIVE (EUROFUNG)-RELATED"/>
    <property type="match status" value="1"/>
</dbReference>
<evidence type="ECO:0000256" key="7">
    <source>
        <dbReference type="ARBA" id="ARBA00023004"/>
    </source>
</evidence>
<dbReference type="AlphaFoldDB" id="A0AAD7CJW0"/>
<comment type="pathway">
    <text evidence="2">Secondary metabolite biosynthesis.</text>
</comment>
<dbReference type="Gene3D" id="1.10.630.10">
    <property type="entry name" value="Cytochrome P450"/>
    <property type="match status" value="1"/>
</dbReference>
<comment type="caution">
    <text evidence="12">The sequence shown here is derived from an EMBL/GenBank/DDBJ whole genome shotgun (WGS) entry which is preliminary data.</text>
</comment>
<proteinExistence type="inferred from homology"/>
<reference evidence="12" key="1">
    <citation type="submission" date="2023-03" db="EMBL/GenBank/DDBJ databases">
        <title>Massive genome expansion in bonnet fungi (Mycena s.s.) driven by repeated elements and novel gene families across ecological guilds.</title>
        <authorList>
            <consortium name="Lawrence Berkeley National Laboratory"/>
            <person name="Harder C.B."/>
            <person name="Miyauchi S."/>
            <person name="Viragh M."/>
            <person name="Kuo A."/>
            <person name="Thoen E."/>
            <person name="Andreopoulos B."/>
            <person name="Lu D."/>
            <person name="Skrede I."/>
            <person name="Drula E."/>
            <person name="Henrissat B."/>
            <person name="Morin E."/>
            <person name="Kohler A."/>
            <person name="Barry K."/>
            <person name="LaButti K."/>
            <person name="Morin E."/>
            <person name="Salamov A."/>
            <person name="Lipzen A."/>
            <person name="Mereny Z."/>
            <person name="Hegedus B."/>
            <person name="Baldrian P."/>
            <person name="Stursova M."/>
            <person name="Weitz H."/>
            <person name="Taylor A."/>
            <person name="Grigoriev I.V."/>
            <person name="Nagy L.G."/>
            <person name="Martin F."/>
            <person name="Kauserud H."/>
        </authorList>
    </citation>
    <scope>NUCLEOTIDE SEQUENCE</scope>
    <source>
        <strain evidence="12">9284</strain>
    </source>
</reference>
<evidence type="ECO:0000256" key="8">
    <source>
        <dbReference type="ARBA" id="ARBA00023033"/>
    </source>
</evidence>
<dbReference type="PRINTS" id="PR00463">
    <property type="entry name" value="EP450I"/>
</dbReference>
<dbReference type="GO" id="GO:0016705">
    <property type="term" value="F:oxidoreductase activity, acting on paired donors, with incorporation or reduction of molecular oxygen"/>
    <property type="evidence" value="ECO:0007669"/>
    <property type="project" value="InterPro"/>
</dbReference>
<dbReference type="CDD" id="cd11065">
    <property type="entry name" value="CYP64-like"/>
    <property type="match status" value="1"/>
</dbReference>
<feature type="binding site" description="axial binding residue" evidence="9">
    <location>
        <position position="435"/>
    </location>
    <ligand>
        <name>heme</name>
        <dbReference type="ChEBI" id="CHEBI:30413"/>
    </ligand>
    <ligandPart>
        <name>Fe</name>
        <dbReference type="ChEBI" id="CHEBI:18248"/>
    </ligandPart>
</feature>
<evidence type="ECO:0000313" key="12">
    <source>
        <dbReference type="EMBL" id="KAJ7650768.1"/>
    </source>
</evidence>
<evidence type="ECO:0000313" key="13">
    <source>
        <dbReference type="Proteomes" id="UP001221142"/>
    </source>
</evidence>
<evidence type="ECO:0000256" key="6">
    <source>
        <dbReference type="ARBA" id="ARBA00023002"/>
    </source>
</evidence>
<dbReference type="PROSITE" id="PS00086">
    <property type="entry name" value="CYTOCHROME_P450"/>
    <property type="match status" value="1"/>
</dbReference>
<keyword evidence="5 9" id="KW-0479">Metal-binding</keyword>
<keyword evidence="8 10" id="KW-0503">Monooxygenase</keyword>
<evidence type="ECO:0000256" key="9">
    <source>
        <dbReference type="PIRSR" id="PIRSR602401-1"/>
    </source>
</evidence>
<dbReference type="PRINTS" id="PR00385">
    <property type="entry name" value="P450"/>
</dbReference>
<dbReference type="GO" id="GO:0020037">
    <property type="term" value="F:heme binding"/>
    <property type="evidence" value="ECO:0007669"/>
    <property type="project" value="InterPro"/>
</dbReference>
<evidence type="ECO:0000256" key="2">
    <source>
        <dbReference type="ARBA" id="ARBA00005179"/>
    </source>
</evidence>
<keyword evidence="13" id="KW-1185">Reference proteome</keyword>
<keyword evidence="4 9" id="KW-0349">Heme</keyword>
<comment type="cofactor">
    <cofactor evidence="1 9">
        <name>heme</name>
        <dbReference type="ChEBI" id="CHEBI:30413"/>
    </cofactor>
</comment>
<name>A0AAD7CJW0_9AGAR</name>
<dbReference type="InterPro" id="IPR050364">
    <property type="entry name" value="Cytochrome_P450_fung"/>
</dbReference>
<organism evidence="12 13">
    <name type="scientific">Roridomyces roridus</name>
    <dbReference type="NCBI Taxonomy" id="1738132"/>
    <lineage>
        <taxon>Eukaryota</taxon>
        <taxon>Fungi</taxon>
        <taxon>Dikarya</taxon>
        <taxon>Basidiomycota</taxon>
        <taxon>Agaricomycotina</taxon>
        <taxon>Agaricomycetes</taxon>
        <taxon>Agaricomycetidae</taxon>
        <taxon>Agaricales</taxon>
        <taxon>Marasmiineae</taxon>
        <taxon>Mycenaceae</taxon>
        <taxon>Roridomyces</taxon>
    </lineage>
</organism>
<dbReference type="Proteomes" id="UP001221142">
    <property type="component" value="Unassembled WGS sequence"/>
</dbReference>
<accession>A0AAD7CJW0</accession>
<dbReference type="SUPFAM" id="SSF48264">
    <property type="entry name" value="Cytochrome P450"/>
    <property type="match status" value="1"/>
</dbReference>
<comment type="similarity">
    <text evidence="3 10">Belongs to the cytochrome P450 family.</text>
</comment>
<keyword evidence="6 10" id="KW-0560">Oxidoreductase</keyword>
<evidence type="ECO:0000256" key="11">
    <source>
        <dbReference type="SAM" id="Phobius"/>
    </source>
</evidence>
<dbReference type="GO" id="GO:0004497">
    <property type="term" value="F:monooxygenase activity"/>
    <property type="evidence" value="ECO:0007669"/>
    <property type="project" value="UniProtKB-KW"/>
</dbReference>
<evidence type="ECO:0000256" key="10">
    <source>
        <dbReference type="RuleBase" id="RU000461"/>
    </source>
</evidence>
<evidence type="ECO:0000256" key="1">
    <source>
        <dbReference type="ARBA" id="ARBA00001971"/>
    </source>
</evidence>
<dbReference type="InterPro" id="IPR017972">
    <property type="entry name" value="Cyt_P450_CS"/>
</dbReference>
<dbReference type="PANTHER" id="PTHR46300">
    <property type="entry name" value="P450, PUTATIVE (EUROFUNG)-RELATED-RELATED"/>
    <property type="match status" value="1"/>
</dbReference>